<dbReference type="Pfam" id="PF02743">
    <property type="entry name" value="dCache_1"/>
    <property type="match status" value="1"/>
</dbReference>
<evidence type="ECO:0000313" key="12">
    <source>
        <dbReference type="Proteomes" id="UP000254051"/>
    </source>
</evidence>
<keyword evidence="8 9" id="KW-0472">Membrane</keyword>
<evidence type="ECO:0000256" key="7">
    <source>
        <dbReference type="ARBA" id="ARBA00022989"/>
    </source>
</evidence>
<keyword evidence="2" id="KW-1003">Cell membrane</keyword>
<evidence type="ECO:0000256" key="3">
    <source>
        <dbReference type="ARBA" id="ARBA00022553"/>
    </source>
</evidence>
<dbReference type="InterPro" id="IPR010559">
    <property type="entry name" value="Sig_transdc_His_kin_internal"/>
</dbReference>
<evidence type="ECO:0000256" key="1">
    <source>
        <dbReference type="ARBA" id="ARBA00004651"/>
    </source>
</evidence>
<keyword evidence="6 11" id="KW-0418">Kinase</keyword>
<organism evidence="11 12">
    <name type="scientific">Faecalicatena contorta</name>
    <dbReference type="NCBI Taxonomy" id="39482"/>
    <lineage>
        <taxon>Bacteria</taxon>
        <taxon>Bacillati</taxon>
        <taxon>Bacillota</taxon>
        <taxon>Clostridia</taxon>
        <taxon>Lachnospirales</taxon>
        <taxon>Lachnospiraceae</taxon>
        <taxon>Faecalicatena</taxon>
    </lineage>
</organism>
<dbReference type="PANTHER" id="PTHR34220:SF7">
    <property type="entry name" value="SENSOR HISTIDINE KINASE YPDA"/>
    <property type="match status" value="1"/>
</dbReference>
<dbReference type="GO" id="GO:0005886">
    <property type="term" value="C:plasma membrane"/>
    <property type="evidence" value="ECO:0007669"/>
    <property type="project" value="UniProtKB-SubCell"/>
</dbReference>
<keyword evidence="7 9" id="KW-1133">Transmembrane helix</keyword>
<keyword evidence="5 9" id="KW-0812">Transmembrane</keyword>
<dbReference type="SMART" id="SM00304">
    <property type="entry name" value="HAMP"/>
    <property type="match status" value="1"/>
</dbReference>
<feature type="transmembrane region" description="Helical" evidence="9">
    <location>
        <begin position="301"/>
        <end position="321"/>
    </location>
</feature>
<dbReference type="InterPro" id="IPR033479">
    <property type="entry name" value="dCache_1"/>
</dbReference>
<evidence type="ECO:0000256" key="6">
    <source>
        <dbReference type="ARBA" id="ARBA00022777"/>
    </source>
</evidence>
<evidence type="ECO:0000256" key="2">
    <source>
        <dbReference type="ARBA" id="ARBA00022475"/>
    </source>
</evidence>
<accession>A0A316AH58</accession>
<dbReference type="PROSITE" id="PS50885">
    <property type="entry name" value="HAMP"/>
    <property type="match status" value="1"/>
</dbReference>
<dbReference type="CDD" id="cd12913">
    <property type="entry name" value="PDC1_MCP_like"/>
    <property type="match status" value="1"/>
</dbReference>
<evidence type="ECO:0000256" key="5">
    <source>
        <dbReference type="ARBA" id="ARBA00022692"/>
    </source>
</evidence>
<evidence type="ECO:0000256" key="8">
    <source>
        <dbReference type="ARBA" id="ARBA00023136"/>
    </source>
</evidence>
<name>A0A316AH58_9FIRM</name>
<feature type="domain" description="HAMP" evidence="10">
    <location>
        <begin position="321"/>
        <end position="373"/>
    </location>
</feature>
<dbReference type="Gene3D" id="6.10.340.10">
    <property type="match status" value="1"/>
</dbReference>
<evidence type="ECO:0000256" key="4">
    <source>
        <dbReference type="ARBA" id="ARBA00022679"/>
    </source>
</evidence>
<dbReference type="InterPro" id="IPR036890">
    <property type="entry name" value="HATPase_C_sf"/>
</dbReference>
<dbReference type="EMBL" id="UHJJ01000008">
    <property type="protein sequence ID" value="SUQ14912.1"/>
    <property type="molecule type" value="Genomic_DNA"/>
</dbReference>
<proteinExistence type="predicted"/>
<evidence type="ECO:0000259" key="10">
    <source>
        <dbReference type="PROSITE" id="PS50885"/>
    </source>
</evidence>
<keyword evidence="3" id="KW-0597">Phosphoprotein</keyword>
<dbReference type="AlphaFoldDB" id="A0A316AH58"/>
<keyword evidence="4" id="KW-0808">Transferase</keyword>
<reference evidence="12" key="1">
    <citation type="submission" date="2017-07" db="EMBL/GenBank/DDBJ databases">
        <authorList>
            <person name="Varghese N."/>
            <person name="Submissions S."/>
        </authorList>
    </citation>
    <scope>NUCLEOTIDE SEQUENCE [LARGE SCALE GENOMIC DNA]</scope>
    <source>
        <strain evidence="12">NLAE-zl-C134</strain>
    </source>
</reference>
<keyword evidence="12" id="KW-1185">Reference proteome</keyword>
<dbReference type="Gene3D" id="3.30.565.10">
    <property type="entry name" value="Histidine kinase-like ATPase, C-terminal domain"/>
    <property type="match status" value="1"/>
</dbReference>
<dbReference type="Pfam" id="PF02518">
    <property type="entry name" value="HATPase_c"/>
    <property type="match status" value="1"/>
</dbReference>
<dbReference type="InterPro" id="IPR003660">
    <property type="entry name" value="HAMP_dom"/>
</dbReference>
<protein>
    <submittedName>
        <fullName evidence="11">Two-component system, sensor histidine kinase YesM</fullName>
    </submittedName>
</protein>
<dbReference type="RefSeq" id="WP_109712227.1">
    <property type="nucleotide sequence ID" value="NZ_QGDS01000008.1"/>
</dbReference>
<gene>
    <name evidence="11" type="ORF">SAMN05216529_108137</name>
</gene>
<sequence>MKKRFLGWKHSIQGKLLAYFTVLFLLVISSMIAFYRISINNIHETATESVKNTIRQVNIDTDRILTNALEQAEQVARDAEIQMTLRAPLPETEQELYKQRVRYNYILYDRNRLLEDINGIFVIGDNGAIYRSTRYGLRENAFRGRDWYKKVMKTGEVLWRPPHLGSDIVNNLDVSTISVVVPIKDRASTKSLGVVVAEIRTEQLKQMEESGLVFEGTTYILDGNNEIIYTSSDESLKETEAISKAVAESAIVSDSWTKDIKINGGKYLVSVAELSDSGWKIMGLISYEEMYTKAEVLRNSIFIVIGAFVLISIIFAVIGANQISKPIREIRTTMKKVEKGDFAVHVDYTGKDEVGELARSFNHMVHKINQLIEQEQENQKKLRQAEFKALQSQINPHFLYNTLDSITWMARMNRLEKLEEMITALTNFLRIGLSRGRNEITLKEELKHVENYVVIQKIRYSRLLNYEVDVPEELKNYYVIKMILQPLVENALYHGIKEKGEPGVIRVTIRAAEEKLIISVSDNGMGMTPEKLQKIESMIEQGIDFDPNAYGVINVQKRIQTNYGEEYGLHFESEYNVGTRVYVTLPKKGDGEFAENYHS</sequence>
<dbReference type="InterPro" id="IPR003594">
    <property type="entry name" value="HATPase_dom"/>
</dbReference>
<dbReference type="OrthoDB" id="9809348at2"/>
<dbReference type="Pfam" id="PF00672">
    <property type="entry name" value="HAMP"/>
    <property type="match status" value="1"/>
</dbReference>
<dbReference type="GO" id="GO:0000155">
    <property type="term" value="F:phosphorelay sensor kinase activity"/>
    <property type="evidence" value="ECO:0007669"/>
    <property type="project" value="InterPro"/>
</dbReference>
<dbReference type="CDD" id="cd06225">
    <property type="entry name" value="HAMP"/>
    <property type="match status" value="1"/>
</dbReference>
<evidence type="ECO:0000313" key="11">
    <source>
        <dbReference type="EMBL" id="SUQ14912.1"/>
    </source>
</evidence>
<dbReference type="PANTHER" id="PTHR34220">
    <property type="entry name" value="SENSOR HISTIDINE KINASE YPDA"/>
    <property type="match status" value="1"/>
</dbReference>
<dbReference type="Pfam" id="PF06580">
    <property type="entry name" value="His_kinase"/>
    <property type="match status" value="1"/>
</dbReference>
<comment type="subcellular location">
    <subcellularLocation>
        <location evidence="1">Cell membrane</location>
        <topology evidence="1">Multi-pass membrane protein</topology>
    </subcellularLocation>
</comment>
<dbReference type="InterPro" id="IPR050640">
    <property type="entry name" value="Bact_2-comp_sensor_kinase"/>
</dbReference>
<evidence type="ECO:0000256" key="9">
    <source>
        <dbReference type="SAM" id="Phobius"/>
    </source>
</evidence>
<dbReference type="SUPFAM" id="SSF55874">
    <property type="entry name" value="ATPase domain of HSP90 chaperone/DNA topoisomerase II/histidine kinase"/>
    <property type="match status" value="1"/>
</dbReference>
<dbReference type="Proteomes" id="UP000254051">
    <property type="component" value="Unassembled WGS sequence"/>
</dbReference>
<feature type="transmembrane region" description="Helical" evidence="9">
    <location>
        <begin position="16"/>
        <end position="35"/>
    </location>
</feature>
<dbReference type="SMART" id="SM00387">
    <property type="entry name" value="HATPase_c"/>
    <property type="match status" value="1"/>
</dbReference>
<dbReference type="Gene3D" id="3.30.450.20">
    <property type="entry name" value="PAS domain"/>
    <property type="match status" value="1"/>
</dbReference>
<dbReference type="SUPFAM" id="SSF158472">
    <property type="entry name" value="HAMP domain-like"/>
    <property type="match status" value="1"/>
</dbReference>